<keyword evidence="1" id="KW-0812">Transmembrane</keyword>
<evidence type="ECO:0000313" key="3">
    <source>
        <dbReference type="Proteomes" id="UP001430356"/>
    </source>
</evidence>
<feature type="transmembrane region" description="Helical" evidence="1">
    <location>
        <begin position="73"/>
        <end position="93"/>
    </location>
</feature>
<dbReference type="Proteomes" id="UP001430356">
    <property type="component" value="Unassembled WGS sequence"/>
</dbReference>
<evidence type="ECO:0000313" key="2">
    <source>
        <dbReference type="EMBL" id="KAK7194886.1"/>
    </source>
</evidence>
<protein>
    <submittedName>
        <fullName evidence="2">Uncharacterized protein</fullName>
    </submittedName>
</protein>
<keyword evidence="3" id="KW-1185">Reference proteome</keyword>
<feature type="transmembrane region" description="Helical" evidence="1">
    <location>
        <begin position="185"/>
        <end position="203"/>
    </location>
</feature>
<name>A0AAW0EMX2_9TRYP</name>
<feature type="transmembrane region" description="Helical" evidence="1">
    <location>
        <begin position="311"/>
        <end position="333"/>
    </location>
</feature>
<feature type="transmembrane region" description="Helical" evidence="1">
    <location>
        <begin position="223"/>
        <end position="247"/>
    </location>
</feature>
<organism evidence="2 3">
    <name type="scientific">Novymonas esmeraldas</name>
    <dbReference type="NCBI Taxonomy" id="1808958"/>
    <lineage>
        <taxon>Eukaryota</taxon>
        <taxon>Discoba</taxon>
        <taxon>Euglenozoa</taxon>
        <taxon>Kinetoplastea</taxon>
        <taxon>Metakinetoplastina</taxon>
        <taxon>Trypanosomatida</taxon>
        <taxon>Trypanosomatidae</taxon>
        <taxon>Novymonas</taxon>
    </lineage>
</organism>
<evidence type="ECO:0000256" key="1">
    <source>
        <dbReference type="SAM" id="Phobius"/>
    </source>
</evidence>
<keyword evidence="1" id="KW-1133">Transmembrane helix</keyword>
<dbReference type="EMBL" id="JAECZO010000044">
    <property type="protein sequence ID" value="KAK7194886.1"/>
    <property type="molecule type" value="Genomic_DNA"/>
</dbReference>
<dbReference type="AlphaFoldDB" id="A0AAW0EMX2"/>
<keyword evidence="1" id="KW-0472">Membrane</keyword>
<feature type="transmembrane region" description="Helical" evidence="1">
    <location>
        <begin position="282"/>
        <end position="299"/>
    </location>
</feature>
<proteinExistence type="predicted"/>
<comment type="caution">
    <text evidence="2">The sequence shown here is derived from an EMBL/GenBank/DDBJ whole genome shotgun (WGS) entry which is preliminary data.</text>
</comment>
<gene>
    <name evidence="2" type="ORF">NESM_000410100</name>
</gene>
<reference evidence="2 3" key="1">
    <citation type="journal article" date="2021" name="MBio">
        <title>A New Model Trypanosomatid, Novymonas esmeraldas: Genomic Perception of Its 'Candidatus Pandoraea novymonadis' Endosymbiont.</title>
        <authorList>
            <person name="Zakharova A."/>
            <person name="Saura A."/>
            <person name="Butenko A."/>
            <person name="Podesvova L."/>
            <person name="Warmusova S."/>
            <person name="Kostygov A.Y."/>
            <person name="Nenarokova A."/>
            <person name="Lukes J."/>
            <person name="Opperdoes F.R."/>
            <person name="Yurchenko V."/>
        </authorList>
    </citation>
    <scope>NUCLEOTIDE SEQUENCE [LARGE SCALE GENOMIC DNA]</scope>
    <source>
        <strain evidence="2 3">E262AT.01</strain>
    </source>
</reference>
<accession>A0AAW0EMX2</accession>
<sequence length="334" mass="35943">MPSSSESPLRTVFAALEKQYPQYRTQFTQARHAASQAAVALDKVSPYLASAAGCASAAREHAARFKLDEFSPMLLGLALCFFGGAYTMLIAVVETVRLLCWEDLKSSYHVLRHNYDVAAEQNRKDNLVDADGNGVADVAEMQHTELLSHKAALFFKSVDVEAVQMATRTIGTAAMSVIAALRVRFARSLALGGSLASMAMEYVPLEAALADALPAEHKKWAGVVTSAAVSAVAMTLATLLWGAIGMVHCCLRGSDMFVQHAVHMAKERGLLEDDMTLDSPKAKVLVAVVASMGFLWQLTHSQAHPFPINVALLPFTVAEYVLCFFVNGVLAVAP</sequence>